<proteinExistence type="predicted"/>
<keyword evidence="1" id="KW-0472">Membrane</keyword>
<reference evidence="3" key="1">
    <citation type="journal article" date="2019" name="Int. J. Syst. Evol. Microbiol.">
        <title>The Global Catalogue of Microorganisms (GCM) 10K type strain sequencing project: providing services to taxonomists for standard genome sequencing and annotation.</title>
        <authorList>
            <consortium name="The Broad Institute Genomics Platform"/>
            <consortium name="The Broad Institute Genome Sequencing Center for Infectious Disease"/>
            <person name="Wu L."/>
            <person name="Ma J."/>
        </authorList>
    </citation>
    <scope>NUCLEOTIDE SEQUENCE [LARGE SCALE GENOMIC DNA]</scope>
    <source>
        <strain evidence="3">CGMCC 1.12859</strain>
    </source>
</reference>
<evidence type="ECO:0000313" key="3">
    <source>
        <dbReference type="Proteomes" id="UP001596435"/>
    </source>
</evidence>
<comment type="caution">
    <text evidence="2">The sequence shown here is derived from an EMBL/GenBank/DDBJ whole genome shotgun (WGS) entry which is preliminary data.</text>
</comment>
<dbReference type="EMBL" id="JBHTAJ010000073">
    <property type="protein sequence ID" value="MFC7183612.1"/>
    <property type="molecule type" value="Genomic_DNA"/>
</dbReference>
<organism evidence="2 3">
    <name type="scientific">Kitasatospora paranensis</name>
    <dbReference type="NCBI Taxonomy" id="258053"/>
    <lineage>
        <taxon>Bacteria</taxon>
        <taxon>Bacillati</taxon>
        <taxon>Actinomycetota</taxon>
        <taxon>Actinomycetes</taxon>
        <taxon>Kitasatosporales</taxon>
        <taxon>Streptomycetaceae</taxon>
        <taxon>Kitasatospora</taxon>
    </lineage>
</organism>
<gene>
    <name evidence="2" type="ORF">ACFQMG_29120</name>
</gene>
<sequence>MSPAPRADRPLRTAAAVLVPAGLLLHLWLGTRIPLVAAGVGLACHAAAAVTARRWARQRSA</sequence>
<feature type="transmembrane region" description="Helical" evidence="1">
    <location>
        <begin position="35"/>
        <end position="56"/>
    </location>
</feature>
<keyword evidence="3" id="KW-1185">Reference proteome</keyword>
<keyword evidence="1" id="KW-1133">Transmembrane helix</keyword>
<keyword evidence="1" id="KW-0812">Transmembrane</keyword>
<dbReference type="RefSeq" id="WP_345704797.1">
    <property type="nucleotide sequence ID" value="NZ_BAABKV010000001.1"/>
</dbReference>
<evidence type="ECO:0000256" key="1">
    <source>
        <dbReference type="SAM" id="Phobius"/>
    </source>
</evidence>
<accession>A0ABW2G5A9</accession>
<protein>
    <submittedName>
        <fullName evidence="2">Uncharacterized protein</fullName>
    </submittedName>
</protein>
<evidence type="ECO:0000313" key="2">
    <source>
        <dbReference type="EMBL" id="MFC7183612.1"/>
    </source>
</evidence>
<name>A0ABW2G5A9_9ACTN</name>
<dbReference type="Proteomes" id="UP001596435">
    <property type="component" value="Unassembled WGS sequence"/>
</dbReference>